<organism evidence="6 7">
    <name type="scientific">Callosobruchus maculatus</name>
    <name type="common">Southern cowpea weevil</name>
    <name type="synonym">Pulse bruchid</name>
    <dbReference type="NCBI Taxonomy" id="64391"/>
    <lineage>
        <taxon>Eukaryota</taxon>
        <taxon>Metazoa</taxon>
        <taxon>Ecdysozoa</taxon>
        <taxon>Arthropoda</taxon>
        <taxon>Hexapoda</taxon>
        <taxon>Insecta</taxon>
        <taxon>Pterygota</taxon>
        <taxon>Neoptera</taxon>
        <taxon>Endopterygota</taxon>
        <taxon>Coleoptera</taxon>
        <taxon>Polyphaga</taxon>
        <taxon>Cucujiformia</taxon>
        <taxon>Chrysomeloidea</taxon>
        <taxon>Chrysomelidae</taxon>
        <taxon>Bruchinae</taxon>
        <taxon>Bruchini</taxon>
        <taxon>Callosobruchus</taxon>
    </lineage>
</organism>
<comment type="similarity">
    <text evidence="1">Belongs to the peptidase C15 family.</text>
</comment>
<dbReference type="OrthoDB" id="407146at2759"/>
<name>A0A653DHD7_CALMS</name>
<evidence type="ECO:0000313" key="7">
    <source>
        <dbReference type="Proteomes" id="UP000410492"/>
    </source>
</evidence>
<dbReference type="GO" id="GO:0006508">
    <property type="term" value="P:proteolysis"/>
    <property type="evidence" value="ECO:0007669"/>
    <property type="project" value="UniProtKB-KW"/>
</dbReference>
<keyword evidence="7" id="KW-1185">Reference proteome</keyword>
<evidence type="ECO:0000256" key="2">
    <source>
        <dbReference type="ARBA" id="ARBA00022490"/>
    </source>
</evidence>
<protein>
    <recommendedName>
        <fullName evidence="8">Pyroglutamyl-peptidase I</fullName>
    </recommendedName>
</protein>
<evidence type="ECO:0000256" key="4">
    <source>
        <dbReference type="ARBA" id="ARBA00022801"/>
    </source>
</evidence>
<keyword evidence="3" id="KW-0645">Protease</keyword>
<evidence type="ECO:0000256" key="3">
    <source>
        <dbReference type="ARBA" id="ARBA00022670"/>
    </source>
</evidence>
<accession>A0A653DHD7</accession>
<evidence type="ECO:0008006" key="8">
    <source>
        <dbReference type="Google" id="ProtNLM"/>
    </source>
</evidence>
<dbReference type="GO" id="GO:0005829">
    <property type="term" value="C:cytosol"/>
    <property type="evidence" value="ECO:0007669"/>
    <property type="project" value="InterPro"/>
</dbReference>
<dbReference type="SUPFAM" id="SSF53182">
    <property type="entry name" value="Pyrrolidone carboxyl peptidase (pyroglutamate aminopeptidase)"/>
    <property type="match status" value="1"/>
</dbReference>
<dbReference type="Gene3D" id="3.40.630.20">
    <property type="entry name" value="Peptidase C15, pyroglutamyl peptidase I-like"/>
    <property type="match status" value="1"/>
</dbReference>
<evidence type="ECO:0000313" key="6">
    <source>
        <dbReference type="EMBL" id="VEN59621.1"/>
    </source>
</evidence>
<reference evidence="6 7" key="1">
    <citation type="submission" date="2019-01" db="EMBL/GenBank/DDBJ databases">
        <authorList>
            <person name="Sayadi A."/>
        </authorList>
    </citation>
    <scope>NUCLEOTIDE SEQUENCE [LARGE SCALE GENOMIC DNA]</scope>
</reference>
<proteinExistence type="inferred from homology"/>
<evidence type="ECO:0000256" key="1">
    <source>
        <dbReference type="ARBA" id="ARBA00006641"/>
    </source>
</evidence>
<keyword evidence="5" id="KW-0788">Thiol protease</keyword>
<dbReference type="AlphaFoldDB" id="A0A653DHD7"/>
<gene>
    <name evidence="6" type="ORF">CALMAC_LOCUS17578</name>
</gene>
<dbReference type="Pfam" id="PF01470">
    <property type="entry name" value="Peptidase_C15"/>
    <property type="match status" value="1"/>
</dbReference>
<dbReference type="InterPro" id="IPR016125">
    <property type="entry name" value="Peptidase_C15-like"/>
</dbReference>
<keyword evidence="4" id="KW-0378">Hydrolase</keyword>
<dbReference type="GO" id="GO:0016920">
    <property type="term" value="F:pyroglutamyl-peptidase activity"/>
    <property type="evidence" value="ECO:0007669"/>
    <property type="project" value="InterPro"/>
</dbReference>
<dbReference type="Proteomes" id="UP000410492">
    <property type="component" value="Unassembled WGS sequence"/>
</dbReference>
<dbReference type="InterPro" id="IPR036440">
    <property type="entry name" value="Peptidase_C15-like_sf"/>
</dbReference>
<dbReference type="FunFam" id="3.40.630.20:FF:000008">
    <property type="entry name" value="Pyroglutamyl-peptidase 1"/>
    <property type="match status" value="1"/>
</dbReference>
<evidence type="ECO:0000256" key="5">
    <source>
        <dbReference type="ARBA" id="ARBA00022807"/>
    </source>
</evidence>
<sequence>MDETVLATGFGPFGEHKVNASWEAVKLLPDTIQDTSIIKKEIPVIYGCVDSTVPSLWRQYNPLLVIHVGVSSLASKLTIEKCAHGSGYNRCDVAGTSHTSGDLQCNLQDCIYTAIDTDVICEHLNSTGSVKSCTSCDAGRYLCEYIYYKSLSIDHSRCLFIHVPPIDHPYSTKEMASAIESIIKCCLQQQKERNQLKENVCSMKI</sequence>
<dbReference type="InterPro" id="IPR000816">
    <property type="entry name" value="Peptidase_C15"/>
</dbReference>
<dbReference type="PRINTS" id="PR00706">
    <property type="entry name" value="PYROGLUPTASE"/>
</dbReference>
<dbReference type="PIRSF" id="PIRSF015592">
    <property type="entry name" value="Prld-crbxl_pptds"/>
    <property type="match status" value="1"/>
</dbReference>
<dbReference type="PANTHER" id="PTHR23402:SF1">
    <property type="entry name" value="PYROGLUTAMYL-PEPTIDASE I"/>
    <property type="match status" value="1"/>
</dbReference>
<dbReference type="PANTHER" id="PTHR23402">
    <property type="entry name" value="PROTEASE FAMILY C15 PYROGLUTAMYL-PEPTIDASE I-RELATED"/>
    <property type="match status" value="1"/>
</dbReference>
<dbReference type="CDD" id="cd00501">
    <property type="entry name" value="Peptidase_C15"/>
    <property type="match status" value="1"/>
</dbReference>
<dbReference type="EMBL" id="CAACVG010012099">
    <property type="protein sequence ID" value="VEN59621.1"/>
    <property type="molecule type" value="Genomic_DNA"/>
</dbReference>
<keyword evidence="2" id="KW-0963">Cytoplasm</keyword>